<dbReference type="AlphaFoldDB" id="A0A1E2RZN8"/>
<evidence type="ECO:0000313" key="1">
    <source>
        <dbReference type="EMBL" id="ODA67684.1"/>
    </source>
</evidence>
<dbReference type="STRING" id="1177755.A7A08_01719"/>
<dbReference type="EMBL" id="MASI01000003">
    <property type="protein sequence ID" value="ODA67684.1"/>
    <property type="molecule type" value="Genomic_DNA"/>
</dbReference>
<evidence type="ECO:0000313" key="2">
    <source>
        <dbReference type="Proteomes" id="UP000095087"/>
    </source>
</evidence>
<reference evidence="1 2" key="1">
    <citation type="submission" date="2016-07" db="EMBL/GenBank/DDBJ databases">
        <title>Draft genome sequence of Methyloligella halotolerans C2T (VKM B-2706T=CCUG 61687T=DSM 25045T), a halotolerant polyhydroxybutyrate accumulating methylotroph.</title>
        <authorList>
            <person name="Vasilenko O.V."/>
            <person name="Doronina N.V."/>
            <person name="Poroshina M.N."/>
            <person name="Tarlachkov S.V."/>
            <person name="Trotsenko Y.A."/>
        </authorList>
    </citation>
    <scope>NUCLEOTIDE SEQUENCE [LARGE SCALE GENOMIC DNA]</scope>
    <source>
        <strain evidence="1 2">VKM B-2706</strain>
    </source>
</reference>
<gene>
    <name evidence="1" type="ORF">A7A08_01719</name>
</gene>
<organism evidence="1 2">
    <name type="scientific">Methyloligella halotolerans</name>
    <dbReference type="NCBI Taxonomy" id="1177755"/>
    <lineage>
        <taxon>Bacteria</taxon>
        <taxon>Pseudomonadati</taxon>
        <taxon>Pseudomonadota</taxon>
        <taxon>Alphaproteobacteria</taxon>
        <taxon>Hyphomicrobiales</taxon>
        <taxon>Hyphomicrobiaceae</taxon>
        <taxon>Methyloligella</taxon>
    </lineage>
</organism>
<dbReference type="RefSeq" id="WP_169822962.1">
    <property type="nucleotide sequence ID" value="NZ_MASI01000003.1"/>
</dbReference>
<dbReference type="Proteomes" id="UP000095087">
    <property type="component" value="Unassembled WGS sequence"/>
</dbReference>
<proteinExistence type="predicted"/>
<keyword evidence="2" id="KW-1185">Reference proteome</keyword>
<sequence length="48" mass="4610">MTLGATGVSRRVARVDGAAAIAITATGIAGKVVGGSGFSSGFDPLAFK</sequence>
<accession>A0A1E2RZN8</accession>
<name>A0A1E2RZN8_9HYPH</name>
<comment type="caution">
    <text evidence="1">The sequence shown here is derived from an EMBL/GenBank/DDBJ whole genome shotgun (WGS) entry which is preliminary data.</text>
</comment>
<protein>
    <submittedName>
        <fullName evidence="1">Uncharacterized protein</fullName>
    </submittedName>
</protein>